<protein>
    <submittedName>
        <fullName evidence="1">Uncharacterized protein</fullName>
    </submittedName>
</protein>
<name>A0ACC2KA28_PERAE</name>
<proteinExistence type="predicted"/>
<evidence type="ECO:0000313" key="2">
    <source>
        <dbReference type="Proteomes" id="UP001234297"/>
    </source>
</evidence>
<gene>
    <name evidence="1" type="ORF">MRB53_014028</name>
</gene>
<accession>A0ACC2KA28</accession>
<comment type="caution">
    <text evidence="1">The sequence shown here is derived from an EMBL/GenBank/DDBJ whole genome shotgun (WGS) entry which is preliminary data.</text>
</comment>
<evidence type="ECO:0000313" key="1">
    <source>
        <dbReference type="EMBL" id="KAJ8617842.1"/>
    </source>
</evidence>
<keyword evidence="2" id="KW-1185">Reference proteome</keyword>
<sequence>MPILRRPLLRNSNTRYLLRFFSSSHNSSIAACSSDSSVSDSSTAILSSSSPRLKSLISDLFHERDLDILVEKFKKSSQSFRFRGKHRIYEVTIRRLASAKRFDSIEEILEHQKQFSDIAKEGFATRLILLYGRSNMFGHARKLFDELPQLNCPRTVKSFNALLTAAVDSKEYETVTRIFHELAAEISVEHDIFSYNILIQAYCKMGSMHSAFLVLEEMKRNGVVPTVITFNSLLNGFYGANQIENAEKVWVEMENIGCVPDIISYNAKLRGLVAEGKTHEAMKLVNELRDRGPKPDVFSFNALIKGYCSEGNLEDAKKVYTELGINGCAPNRWTFELLIPRVIKEGDLALAAKLCHESMNQKCSINAGIVQGVVNALVEESMTMIDEAKKIVKTGVSDSYHYSGLKLPSGGE</sequence>
<dbReference type="EMBL" id="CM056812">
    <property type="protein sequence ID" value="KAJ8617842.1"/>
    <property type="molecule type" value="Genomic_DNA"/>
</dbReference>
<organism evidence="1 2">
    <name type="scientific">Persea americana</name>
    <name type="common">Avocado</name>
    <dbReference type="NCBI Taxonomy" id="3435"/>
    <lineage>
        <taxon>Eukaryota</taxon>
        <taxon>Viridiplantae</taxon>
        <taxon>Streptophyta</taxon>
        <taxon>Embryophyta</taxon>
        <taxon>Tracheophyta</taxon>
        <taxon>Spermatophyta</taxon>
        <taxon>Magnoliopsida</taxon>
        <taxon>Magnoliidae</taxon>
        <taxon>Laurales</taxon>
        <taxon>Lauraceae</taxon>
        <taxon>Persea</taxon>
    </lineage>
</organism>
<dbReference type="Proteomes" id="UP001234297">
    <property type="component" value="Chromosome 4"/>
</dbReference>
<reference evidence="1 2" key="1">
    <citation type="journal article" date="2022" name="Hortic Res">
        <title>A haplotype resolved chromosomal level avocado genome allows analysis of novel avocado genes.</title>
        <authorList>
            <person name="Nath O."/>
            <person name="Fletcher S.J."/>
            <person name="Hayward A."/>
            <person name="Shaw L.M."/>
            <person name="Masouleh A.K."/>
            <person name="Furtado A."/>
            <person name="Henry R.J."/>
            <person name="Mitter N."/>
        </authorList>
    </citation>
    <scope>NUCLEOTIDE SEQUENCE [LARGE SCALE GENOMIC DNA]</scope>
    <source>
        <strain evidence="2">cv. Hass</strain>
    </source>
</reference>